<protein>
    <submittedName>
        <fullName evidence="1">Baseplate protein</fullName>
    </submittedName>
</protein>
<organism evidence="1 2">
    <name type="scientific">Synechococcus phage S-SZBM1</name>
    <dbReference type="NCBI Taxonomy" id="2926475"/>
    <lineage>
        <taxon>Viruses</taxon>
        <taxon>Duplodnaviria</taxon>
        <taxon>Heunggongvirae</taxon>
        <taxon>Uroviricota</taxon>
        <taxon>Caudoviricetes</taxon>
        <taxon>Pantevenvirales</taxon>
        <taxon>Kyanoviridae</taxon>
        <taxon>Shenzhenivirus</taxon>
        <taxon>Shenzhenivirus sszbm1</taxon>
    </lineage>
</organism>
<name>A0AC61TSG8_9CAUD</name>
<reference evidence="1" key="1">
    <citation type="submission" date="2021-11" db="EMBL/GenBank/DDBJ databases">
        <authorList>
            <person name="Rong C."/>
            <person name="Yang Y."/>
            <person name="Li S."/>
            <person name="Zhou K."/>
            <person name="Xu Y."/>
            <person name="Zhang R."/>
            <person name="Zhang Y."/>
        </authorList>
    </citation>
    <scope>NUCLEOTIDE SEQUENCE</scope>
</reference>
<dbReference type="Proteomes" id="UP000829362">
    <property type="component" value="Segment"/>
</dbReference>
<keyword evidence="2" id="KW-1185">Reference proteome</keyword>
<accession>A0AC61TSG8</accession>
<evidence type="ECO:0000313" key="2">
    <source>
        <dbReference type="Proteomes" id="UP000829362"/>
    </source>
</evidence>
<dbReference type="EMBL" id="OL473597">
    <property type="protein sequence ID" value="UNH61186.1"/>
    <property type="molecule type" value="Genomic_DNA"/>
</dbReference>
<proteinExistence type="predicted"/>
<evidence type="ECO:0000313" key="1">
    <source>
        <dbReference type="EMBL" id="UNH61186.1"/>
    </source>
</evidence>
<sequence length="233" mass="26767">MPLPKIAVPEYDCRLPVSGTKVSYRPFLVKEEKLLYLAMESQDDKEMIKAVKNILKSCTDVKDVDKLATFEIEYLFLRIRAKAVGETSEFKITCEDDGETMVPVELNLEEVEVVVPKEHRKILKLSDELKVEMKYPSLNAFVDRNMKDAPTMDDVFELAADCIDKVYQGDETYDSFTKKEALEFIGDMNNEQFQKVQQFFETMPKLQHTLKVVNPKTNVENEVVLEGLAAFFA</sequence>
<gene>
    <name evidence="1" type="ORF">SSZBM1_69</name>
</gene>